<name>A0A5N3PIQ6_9HYPH</name>
<evidence type="ECO:0000259" key="2">
    <source>
        <dbReference type="Pfam" id="PF06568"/>
    </source>
</evidence>
<dbReference type="InterPro" id="IPR009506">
    <property type="entry name" value="YjiS-like"/>
</dbReference>
<sequence length="62" mass="7097">MNRVRAWLAYRETVFQLERLDERDLSDLGIGRRDIRRLAREATKAARGKPGKAVGKIATQES</sequence>
<comment type="caution">
    <text evidence="3">The sequence shown here is derived from an EMBL/GenBank/DDBJ whole genome shotgun (WGS) entry which is preliminary data.</text>
</comment>
<evidence type="ECO:0000313" key="4">
    <source>
        <dbReference type="Proteomes" id="UP000325684"/>
    </source>
</evidence>
<accession>A0A5N3PIQ6</accession>
<organism evidence="3 4">
    <name type="scientific">Microvirga brassicacearum</name>
    <dbReference type="NCBI Taxonomy" id="2580413"/>
    <lineage>
        <taxon>Bacteria</taxon>
        <taxon>Pseudomonadati</taxon>
        <taxon>Pseudomonadota</taxon>
        <taxon>Alphaproteobacteria</taxon>
        <taxon>Hyphomicrobiales</taxon>
        <taxon>Methylobacteriaceae</taxon>
        <taxon>Microvirga</taxon>
    </lineage>
</organism>
<evidence type="ECO:0000256" key="1">
    <source>
        <dbReference type="SAM" id="MobiDB-lite"/>
    </source>
</evidence>
<dbReference type="AlphaFoldDB" id="A0A5N3PIQ6"/>
<dbReference type="Pfam" id="PF06568">
    <property type="entry name" value="YjiS-like"/>
    <property type="match status" value="1"/>
</dbReference>
<feature type="region of interest" description="Disordered" evidence="1">
    <location>
        <begin position="41"/>
        <end position="62"/>
    </location>
</feature>
<feature type="domain" description="YjiS-like" evidence="2">
    <location>
        <begin position="3"/>
        <end position="36"/>
    </location>
</feature>
<proteinExistence type="predicted"/>
<keyword evidence="4" id="KW-1185">Reference proteome</keyword>
<dbReference type="Proteomes" id="UP000325684">
    <property type="component" value="Unassembled WGS sequence"/>
</dbReference>
<gene>
    <name evidence="3" type="ORF">FEZ63_00690</name>
</gene>
<evidence type="ECO:0000313" key="3">
    <source>
        <dbReference type="EMBL" id="KAB0269616.1"/>
    </source>
</evidence>
<reference evidence="3 4" key="1">
    <citation type="journal article" date="2019" name="Microorganisms">
        <title>Genome Insights into the Novel Species Microvirga brassicacearum, a Rapeseed Endophyte with Biotechnological Potential.</title>
        <authorList>
            <person name="Jimenez-Gomez A."/>
            <person name="Saati-Santamaria Z."/>
            <person name="Igual J.M."/>
            <person name="Rivas R."/>
            <person name="Mateos P.F."/>
            <person name="Garcia-Fraile P."/>
        </authorList>
    </citation>
    <scope>NUCLEOTIDE SEQUENCE [LARGE SCALE GENOMIC DNA]</scope>
    <source>
        <strain evidence="3 4">CDVBN77</strain>
    </source>
</reference>
<protein>
    <submittedName>
        <fullName evidence="3">DUF1127 domain-containing protein</fullName>
    </submittedName>
</protein>
<dbReference type="OrthoDB" id="8244198at2"/>
<dbReference type="EMBL" id="VCMV01000002">
    <property type="protein sequence ID" value="KAB0269616.1"/>
    <property type="molecule type" value="Genomic_DNA"/>
</dbReference>